<dbReference type="InterPro" id="IPR005119">
    <property type="entry name" value="LysR_subst-bd"/>
</dbReference>
<evidence type="ECO:0000313" key="6">
    <source>
        <dbReference type="EMBL" id="GHG00079.1"/>
    </source>
</evidence>
<dbReference type="PANTHER" id="PTHR30126:SF40">
    <property type="entry name" value="HTH-TYPE TRANSCRIPTIONAL REGULATOR GLTR"/>
    <property type="match status" value="1"/>
</dbReference>
<dbReference type="Pfam" id="PF00126">
    <property type="entry name" value="HTH_1"/>
    <property type="match status" value="1"/>
</dbReference>
<dbReference type="CDD" id="cd05466">
    <property type="entry name" value="PBP2_LTTR_substrate"/>
    <property type="match status" value="1"/>
</dbReference>
<evidence type="ECO:0000256" key="4">
    <source>
        <dbReference type="ARBA" id="ARBA00023163"/>
    </source>
</evidence>
<dbReference type="EMBL" id="BNCK01000007">
    <property type="protein sequence ID" value="GHG00079.1"/>
    <property type="molecule type" value="Genomic_DNA"/>
</dbReference>
<keyword evidence="2" id="KW-0805">Transcription regulation</keyword>
<comment type="similarity">
    <text evidence="1">Belongs to the LysR transcriptional regulatory family.</text>
</comment>
<reference evidence="6" key="1">
    <citation type="journal article" date="2014" name="Int. J. Syst. Evol. Microbiol.">
        <title>Complete genome sequence of Corynebacterium casei LMG S-19264T (=DSM 44701T), isolated from a smear-ripened cheese.</title>
        <authorList>
            <consortium name="US DOE Joint Genome Institute (JGI-PGF)"/>
            <person name="Walter F."/>
            <person name="Albersmeier A."/>
            <person name="Kalinowski J."/>
            <person name="Ruckert C."/>
        </authorList>
    </citation>
    <scope>NUCLEOTIDE SEQUENCE</scope>
    <source>
        <strain evidence="6">KCTC 42731</strain>
    </source>
</reference>
<feature type="domain" description="HTH lysR-type" evidence="5">
    <location>
        <begin position="1"/>
        <end position="58"/>
    </location>
</feature>
<evidence type="ECO:0000256" key="1">
    <source>
        <dbReference type="ARBA" id="ARBA00009437"/>
    </source>
</evidence>
<dbReference type="PRINTS" id="PR00039">
    <property type="entry name" value="HTHLYSR"/>
</dbReference>
<dbReference type="SUPFAM" id="SSF46785">
    <property type="entry name" value="Winged helix' DNA-binding domain"/>
    <property type="match status" value="1"/>
</dbReference>
<dbReference type="InterPro" id="IPR000847">
    <property type="entry name" value="LysR_HTH_N"/>
</dbReference>
<reference evidence="6" key="2">
    <citation type="submission" date="2020-09" db="EMBL/GenBank/DDBJ databases">
        <authorList>
            <person name="Sun Q."/>
            <person name="Kim S."/>
        </authorList>
    </citation>
    <scope>NUCLEOTIDE SEQUENCE</scope>
    <source>
        <strain evidence="6">KCTC 42731</strain>
    </source>
</reference>
<dbReference type="PANTHER" id="PTHR30126">
    <property type="entry name" value="HTH-TYPE TRANSCRIPTIONAL REGULATOR"/>
    <property type="match status" value="1"/>
</dbReference>
<evidence type="ECO:0000256" key="3">
    <source>
        <dbReference type="ARBA" id="ARBA00023125"/>
    </source>
</evidence>
<gene>
    <name evidence="6" type="ORF">GCM10017161_30870</name>
</gene>
<evidence type="ECO:0000259" key="5">
    <source>
        <dbReference type="PROSITE" id="PS50931"/>
    </source>
</evidence>
<dbReference type="SUPFAM" id="SSF53850">
    <property type="entry name" value="Periplasmic binding protein-like II"/>
    <property type="match status" value="1"/>
</dbReference>
<dbReference type="Gene3D" id="3.40.190.290">
    <property type="match status" value="1"/>
</dbReference>
<comment type="caution">
    <text evidence="6">The sequence shown here is derived from an EMBL/GenBank/DDBJ whole genome shotgun (WGS) entry which is preliminary data.</text>
</comment>
<organism evidence="6 7">
    <name type="scientific">Thalassotalea marina</name>
    <dbReference type="NCBI Taxonomy" id="1673741"/>
    <lineage>
        <taxon>Bacteria</taxon>
        <taxon>Pseudomonadati</taxon>
        <taxon>Pseudomonadota</taxon>
        <taxon>Gammaproteobacteria</taxon>
        <taxon>Alteromonadales</taxon>
        <taxon>Colwelliaceae</taxon>
        <taxon>Thalassotalea</taxon>
    </lineage>
</organism>
<sequence>MEFYHLRSFVAVAQTGNLTKAAQRLYSTPPAISAHIKALEHELATQLFVRSSKGMALTAKGEILLEQALHTLDSAQHMVNLACENATQLIGHCHIGLNQDAQILQVTKLAQALVEHCPGIQMTFSHFTTGDIIEQLESGQLDAGYVYGALDNSFYALTIMTQRVTTITPANFDTSSIESISDLANQTWISVGKKCPFDLALTKQLPSSINFSFASSNDKSRVDLVCAGLGLSFVEEQVAIKLVESNKAKRITLLDFDMPLYFAVRKQRIEEPIMQAILQEVRILWQLPYKKPQGE</sequence>
<protein>
    <submittedName>
        <fullName evidence="6">LysR family transcriptional regulator</fullName>
    </submittedName>
</protein>
<dbReference type="Gene3D" id="1.10.10.10">
    <property type="entry name" value="Winged helix-like DNA-binding domain superfamily/Winged helix DNA-binding domain"/>
    <property type="match status" value="1"/>
</dbReference>
<evidence type="ECO:0000313" key="7">
    <source>
        <dbReference type="Proteomes" id="UP000623842"/>
    </source>
</evidence>
<dbReference type="GO" id="GO:0000976">
    <property type="term" value="F:transcription cis-regulatory region binding"/>
    <property type="evidence" value="ECO:0007669"/>
    <property type="project" value="TreeGrafter"/>
</dbReference>
<dbReference type="Pfam" id="PF03466">
    <property type="entry name" value="LysR_substrate"/>
    <property type="match status" value="1"/>
</dbReference>
<dbReference type="InterPro" id="IPR036388">
    <property type="entry name" value="WH-like_DNA-bd_sf"/>
</dbReference>
<dbReference type="AlphaFoldDB" id="A0A919BNE6"/>
<accession>A0A919BNE6</accession>
<name>A0A919BNE6_9GAMM</name>
<dbReference type="InterPro" id="IPR036390">
    <property type="entry name" value="WH_DNA-bd_sf"/>
</dbReference>
<keyword evidence="3" id="KW-0238">DNA-binding</keyword>
<dbReference type="PROSITE" id="PS50931">
    <property type="entry name" value="HTH_LYSR"/>
    <property type="match status" value="1"/>
</dbReference>
<evidence type="ECO:0000256" key="2">
    <source>
        <dbReference type="ARBA" id="ARBA00023015"/>
    </source>
</evidence>
<dbReference type="Proteomes" id="UP000623842">
    <property type="component" value="Unassembled WGS sequence"/>
</dbReference>
<keyword evidence="4" id="KW-0804">Transcription</keyword>
<keyword evidence="7" id="KW-1185">Reference proteome</keyword>
<dbReference type="GO" id="GO:0003700">
    <property type="term" value="F:DNA-binding transcription factor activity"/>
    <property type="evidence" value="ECO:0007669"/>
    <property type="project" value="InterPro"/>
</dbReference>
<proteinExistence type="inferred from homology"/>
<dbReference type="FunFam" id="1.10.10.10:FF:000001">
    <property type="entry name" value="LysR family transcriptional regulator"/>
    <property type="match status" value="1"/>
</dbReference>
<dbReference type="RefSeq" id="WP_189772426.1">
    <property type="nucleotide sequence ID" value="NZ_BNCK01000007.1"/>
</dbReference>